<name>A0ABR6KQN2_9BACT</name>
<gene>
    <name evidence="2" type="ORF">GGQ57_003747</name>
</gene>
<feature type="transmembrane region" description="Helical" evidence="1">
    <location>
        <begin position="17"/>
        <end position="35"/>
    </location>
</feature>
<reference evidence="2 3" key="1">
    <citation type="submission" date="2020-08" db="EMBL/GenBank/DDBJ databases">
        <title>Genomic Encyclopedia of Type Strains, Phase IV (KMG-IV): sequencing the most valuable type-strain genomes for metagenomic binning, comparative biology and taxonomic classification.</title>
        <authorList>
            <person name="Goeker M."/>
        </authorList>
    </citation>
    <scope>NUCLEOTIDE SEQUENCE [LARGE SCALE GENOMIC DNA]</scope>
    <source>
        <strain evidence="2 3">DSM 102983</strain>
    </source>
</reference>
<evidence type="ECO:0000313" key="3">
    <source>
        <dbReference type="Proteomes" id="UP000533637"/>
    </source>
</evidence>
<dbReference type="Proteomes" id="UP000533637">
    <property type="component" value="Unassembled WGS sequence"/>
</dbReference>
<protein>
    <submittedName>
        <fullName evidence="2">VIT1/CCC1 family predicted Fe2+/Mn2+ transporter</fullName>
    </submittedName>
</protein>
<sequence length="84" mass="9441">MLDNTQIDRIFKKLRKIYPIITGTAIGLFLSGNIVPIPPNFPYSHGIWGVMGVCIIILISFIFSYLSYVIKKKIGLLQKKDGEA</sequence>
<keyword evidence="1" id="KW-1133">Transmembrane helix</keyword>
<keyword evidence="3" id="KW-1185">Reference proteome</keyword>
<proteinExistence type="predicted"/>
<evidence type="ECO:0000256" key="1">
    <source>
        <dbReference type="SAM" id="Phobius"/>
    </source>
</evidence>
<comment type="caution">
    <text evidence="2">The sequence shown here is derived from an EMBL/GenBank/DDBJ whole genome shotgun (WGS) entry which is preliminary data.</text>
</comment>
<keyword evidence="1" id="KW-0472">Membrane</keyword>
<dbReference type="EMBL" id="JACHOC010000008">
    <property type="protein sequence ID" value="MBB4623823.1"/>
    <property type="molecule type" value="Genomic_DNA"/>
</dbReference>
<accession>A0ABR6KQN2</accession>
<organism evidence="2 3">
    <name type="scientific">Parabacteroides faecis</name>
    <dbReference type="NCBI Taxonomy" id="1217282"/>
    <lineage>
        <taxon>Bacteria</taxon>
        <taxon>Pseudomonadati</taxon>
        <taxon>Bacteroidota</taxon>
        <taxon>Bacteroidia</taxon>
        <taxon>Bacteroidales</taxon>
        <taxon>Tannerellaceae</taxon>
        <taxon>Parabacteroides</taxon>
    </lineage>
</organism>
<feature type="transmembrane region" description="Helical" evidence="1">
    <location>
        <begin position="47"/>
        <end position="70"/>
    </location>
</feature>
<keyword evidence="1" id="KW-0812">Transmembrane</keyword>
<evidence type="ECO:0000313" key="2">
    <source>
        <dbReference type="EMBL" id="MBB4623823.1"/>
    </source>
</evidence>